<dbReference type="Gene3D" id="1.10.510.10">
    <property type="entry name" value="Transferase(Phosphotransferase) domain 1"/>
    <property type="match status" value="1"/>
</dbReference>
<dbReference type="InterPro" id="IPR008271">
    <property type="entry name" value="Ser/Thr_kinase_AS"/>
</dbReference>
<gene>
    <name evidence="3" type="ORF">MVEN_02420000</name>
</gene>
<accession>A0A8H7CCT0</accession>
<dbReference type="GO" id="GO:0005524">
    <property type="term" value="F:ATP binding"/>
    <property type="evidence" value="ECO:0007669"/>
    <property type="project" value="InterPro"/>
</dbReference>
<feature type="region of interest" description="Disordered" evidence="1">
    <location>
        <begin position="1"/>
        <end position="20"/>
    </location>
</feature>
<dbReference type="SMART" id="SM00220">
    <property type="entry name" value="S_TKc"/>
    <property type="match status" value="1"/>
</dbReference>
<proteinExistence type="predicted"/>
<reference evidence="3" key="1">
    <citation type="submission" date="2020-05" db="EMBL/GenBank/DDBJ databases">
        <title>Mycena genomes resolve the evolution of fungal bioluminescence.</title>
        <authorList>
            <person name="Tsai I.J."/>
        </authorList>
    </citation>
    <scope>NUCLEOTIDE SEQUENCE</scope>
    <source>
        <strain evidence="3">CCC161011</strain>
    </source>
</reference>
<dbReference type="InterPro" id="IPR011009">
    <property type="entry name" value="Kinase-like_dom_sf"/>
</dbReference>
<dbReference type="AlphaFoldDB" id="A0A8H7CCT0"/>
<name>A0A8H7CCT0_9AGAR</name>
<dbReference type="Pfam" id="PF07714">
    <property type="entry name" value="PK_Tyr_Ser-Thr"/>
    <property type="match status" value="1"/>
</dbReference>
<dbReference type="InterPro" id="IPR001245">
    <property type="entry name" value="Ser-Thr/Tyr_kinase_cat_dom"/>
</dbReference>
<dbReference type="Pfam" id="PF20415">
    <property type="entry name" value="DUF6699"/>
    <property type="match status" value="1"/>
</dbReference>
<evidence type="ECO:0000259" key="2">
    <source>
        <dbReference type="PROSITE" id="PS50011"/>
    </source>
</evidence>
<dbReference type="EMBL" id="JACAZI010000032">
    <property type="protein sequence ID" value="KAF7330808.1"/>
    <property type="molecule type" value="Genomic_DNA"/>
</dbReference>
<dbReference type="PRINTS" id="PR00109">
    <property type="entry name" value="TYRKINASE"/>
</dbReference>
<evidence type="ECO:0000256" key="1">
    <source>
        <dbReference type="SAM" id="MobiDB-lite"/>
    </source>
</evidence>
<feature type="domain" description="Protein kinase" evidence="2">
    <location>
        <begin position="210"/>
        <end position="468"/>
    </location>
</feature>
<evidence type="ECO:0000313" key="3">
    <source>
        <dbReference type="EMBL" id="KAF7330808.1"/>
    </source>
</evidence>
<feature type="compositionally biased region" description="Polar residues" evidence="1">
    <location>
        <begin position="1"/>
        <end position="18"/>
    </location>
</feature>
<keyword evidence="3" id="KW-0418">Kinase</keyword>
<comment type="caution">
    <text evidence="3">The sequence shown here is derived from an EMBL/GenBank/DDBJ whole genome shotgun (WGS) entry which is preliminary data.</text>
</comment>
<dbReference type="Proteomes" id="UP000620124">
    <property type="component" value="Unassembled WGS sequence"/>
</dbReference>
<dbReference type="PANTHER" id="PTHR44329">
    <property type="entry name" value="SERINE/THREONINE-PROTEIN KINASE TNNI3K-RELATED"/>
    <property type="match status" value="1"/>
</dbReference>
<dbReference type="GO" id="GO:0004674">
    <property type="term" value="F:protein serine/threonine kinase activity"/>
    <property type="evidence" value="ECO:0007669"/>
    <property type="project" value="TreeGrafter"/>
</dbReference>
<dbReference type="SUPFAM" id="SSF56112">
    <property type="entry name" value="Protein kinase-like (PK-like)"/>
    <property type="match status" value="1"/>
</dbReference>
<dbReference type="PROSITE" id="PS50011">
    <property type="entry name" value="PROTEIN_KINASE_DOM"/>
    <property type="match status" value="1"/>
</dbReference>
<dbReference type="InterPro" id="IPR000719">
    <property type="entry name" value="Prot_kinase_dom"/>
</dbReference>
<dbReference type="PROSITE" id="PS00108">
    <property type="entry name" value="PROTEIN_KINASE_ST"/>
    <property type="match status" value="1"/>
</dbReference>
<dbReference type="InterPro" id="IPR046522">
    <property type="entry name" value="DUF6699"/>
</dbReference>
<organism evidence="3 4">
    <name type="scientific">Mycena venus</name>
    <dbReference type="NCBI Taxonomy" id="2733690"/>
    <lineage>
        <taxon>Eukaryota</taxon>
        <taxon>Fungi</taxon>
        <taxon>Dikarya</taxon>
        <taxon>Basidiomycota</taxon>
        <taxon>Agaricomycotina</taxon>
        <taxon>Agaricomycetes</taxon>
        <taxon>Agaricomycetidae</taxon>
        <taxon>Agaricales</taxon>
        <taxon>Marasmiineae</taxon>
        <taxon>Mycenaceae</taxon>
        <taxon>Mycena</taxon>
    </lineage>
</organism>
<keyword evidence="4" id="KW-1185">Reference proteome</keyword>
<keyword evidence="3" id="KW-0808">Transferase</keyword>
<evidence type="ECO:0000313" key="4">
    <source>
        <dbReference type="Proteomes" id="UP000620124"/>
    </source>
</evidence>
<protein>
    <submittedName>
        <fullName evidence="3">Protein kinase domain-containing protein</fullName>
    </submittedName>
</protein>
<sequence>MSGFPQQPYQRATLNNPNLAGAIPQADPGRYYLRALPALDRQQPPNHAPEWNIHHSPWFKIHQNFVIYVLYTVGLKDGPTNEITESMKQWEEWDVLTSLANYHFVVEVLFRYLKESPNLHRVSARDVSDRLTQDISCVVDEMDSVLSDRAAYKNFLSCRGTLAQRLLDLLQDLLDSDESLRYRPLLSKALIRLSRECELHPTCLTLSGVERMGQQVAGGGFGDIWKGSVGGQTVAVKSMRVFRDDDVKASLKKVGREALIWRQLSHPNLLPFFGLYVLDDRPSLISPWMDNGDLNHFLNKTPGVDRVSLIADVAMGLEYLHSEHIVHGDLKAANILVTPSSRACIADFGLSSIIDEFSLNLTFSSHTGRAGTVRYQAPELLLSSERPNDFGSDVYGFACVGYEILTRKAPFFEVSNDAAIILQVIRGGRPSRLEGIAQEDLWLLLDDCWHQQAEKRPTMAAIIKRPLIEAKIKQSPPDRDDTVTYSARFRRSVQQWPLLPSIADIERKIPCSERNVDDTSYKMILSWLGTLNPSPAPFDSNAHANQAGTTTVPFLWNNHSPYWTPKTSPGGMPSSTGAVVFGLLDPSKPVIHRWLDAHANAPAIDFHFDLGSALFAPLRAIPSPPRILNSAELGQSAFDPGLTTLRIVHPRIPFWPIELELPAEMAAANLVSSITLGDVLVHLHRGMHQLVTRVQWESLDMEVQGDVTEAFVARCRAEAMRSQVPPEQLQDREVAIRNEGLKRVDYLLGKTVFKGLAASEDSPRCMLLVTA</sequence>
<dbReference type="InterPro" id="IPR051681">
    <property type="entry name" value="Ser/Thr_Kinases-Pseudokinases"/>
</dbReference>
<dbReference type="OrthoDB" id="194358at2759"/>